<reference evidence="1" key="1">
    <citation type="submission" date="2022-05" db="EMBL/GenBank/DDBJ databases">
        <title>Description of a novel species of Leclercia; Leclercia tamurae and the Proposal for a Novel Genus Silvania gen. nov. Containing Two Novel Species Silvania hatchlandensis sp. nov. and Silvania confinis sp. nov. Isolated from the Rhizosphere of Oak.</title>
        <authorList>
            <person name="Maddock D.W."/>
            <person name="Brady C.L."/>
            <person name="Denman S."/>
            <person name="Arnold D."/>
        </authorList>
    </citation>
    <scope>NUCLEOTIDE SEQUENCE</scope>
    <source>
        <strain evidence="1">H6S3</strain>
    </source>
</reference>
<dbReference type="Proteomes" id="UP001062027">
    <property type="component" value="Unassembled WGS sequence"/>
</dbReference>
<accession>A0ABT2R7J8</accession>
<gene>
    <name evidence="1" type="ORF">M8318_04130</name>
</gene>
<proteinExistence type="predicted"/>
<dbReference type="EMBL" id="JAMHKS010000065">
    <property type="protein sequence ID" value="MCU6676855.1"/>
    <property type="molecule type" value="Genomic_DNA"/>
</dbReference>
<evidence type="ECO:0000313" key="2">
    <source>
        <dbReference type="Proteomes" id="UP001062027"/>
    </source>
</evidence>
<protein>
    <submittedName>
        <fullName evidence="1">Uncharacterized protein</fullName>
    </submittedName>
</protein>
<keyword evidence="2" id="KW-1185">Reference proteome</keyword>
<comment type="caution">
    <text evidence="1">The sequence shown here is derived from an EMBL/GenBank/DDBJ whole genome shotgun (WGS) entry which is preliminary data.</text>
</comment>
<dbReference type="RefSeq" id="WP_262661058.1">
    <property type="nucleotide sequence ID" value="NZ_JAMHKS010000065.1"/>
</dbReference>
<evidence type="ECO:0000313" key="1">
    <source>
        <dbReference type="EMBL" id="MCU6676855.1"/>
    </source>
</evidence>
<sequence length="129" mass="14083">MSKMKSYAESVLFQSIISLSEGTGTVDSLAALSENYISRLGSSDVPIPLRKALKDVKALLAALIEKNHSQTGSHAVWINKKQSLLTLITELYTDVVAWNAVEQYISASQFLLFSEGKNGSERHSPNAIN</sequence>
<name>A0ABT2R7J8_9ENTR</name>
<organism evidence="1 2">
    <name type="scientific">Leclercia tamurae</name>
    <dbReference type="NCBI Taxonomy" id="2926467"/>
    <lineage>
        <taxon>Bacteria</taxon>
        <taxon>Pseudomonadati</taxon>
        <taxon>Pseudomonadota</taxon>
        <taxon>Gammaproteobacteria</taxon>
        <taxon>Enterobacterales</taxon>
        <taxon>Enterobacteriaceae</taxon>
        <taxon>Leclercia</taxon>
    </lineage>
</organism>